<keyword evidence="2" id="KW-1185">Reference proteome</keyword>
<sequence>MKWTCCYLIVQKFTFYTYTLQSTRAKFSRNTIQPYCKLCKESDETIEHFLLDCISLSDARQRYMEKLFKILREIEGGGTIDVINDGLLLEFILDCSALDLLSNQPIEKLLDIERETQDLCYHLHMKRTKLLCKTIGQQYIKVHNTSCQKNNFTG</sequence>
<evidence type="ECO:0000313" key="2">
    <source>
        <dbReference type="Proteomes" id="UP000507470"/>
    </source>
</evidence>
<gene>
    <name evidence="1" type="ORF">MCOR_8953</name>
</gene>
<proteinExistence type="predicted"/>
<name>A0A6J8AKU4_MYTCO</name>
<dbReference type="AlphaFoldDB" id="A0A6J8AKU4"/>
<reference evidence="1 2" key="1">
    <citation type="submission" date="2020-06" db="EMBL/GenBank/DDBJ databases">
        <authorList>
            <person name="Li R."/>
            <person name="Bekaert M."/>
        </authorList>
    </citation>
    <scope>NUCLEOTIDE SEQUENCE [LARGE SCALE GENOMIC DNA]</scope>
    <source>
        <strain evidence="2">wild</strain>
    </source>
</reference>
<dbReference type="Proteomes" id="UP000507470">
    <property type="component" value="Unassembled WGS sequence"/>
</dbReference>
<accession>A0A6J8AKU4</accession>
<protein>
    <recommendedName>
        <fullName evidence="3">Reverse transcriptase zinc-binding domain-containing protein</fullName>
    </recommendedName>
</protein>
<evidence type="ECO:0000313" key="1">
    <source>
        <dbReference type="EMBL" id="CAC5369939.1"/>
    </source>
</evidence>
<organism evidence="1 2">
    <name type="scientific">Mytilus coruscus</name>
    <name type="common">Sea mussel</name>
    <dbReference type="NCBI Taxonomy" id="42192"/>
    <lineage>
        <taxon>Eukaryota</taxon>
        <taxon>Metazoa</taxon>
        <taxon>Spiralia</taxon>
        <taxon>Lophotrochozoa</taxon>
        <taxon>Mollusca</taxon>
        <taxon>Bivalvia</taxon>
        <taxon>Autobranchia</taxon>
        <taxon>Pteriomorphia</taxon>
        <taxon>Mytilida</taxon>
        <taxon>Mytiloidea</taxon>
        <taxon>Mytilidae</taxon>
        <taxon>Mytilinae</taxon>
        <taxon>Mytilus</taxon>
    </lineage>
</organism>
<evidence type="ECO:0008006" key="3">
    <source>
        <dbReference type="Google" id="ProtNLM"/>
    </source>
</evidence>
<dbReference type="EMBL" id="CACVKT020001634">
    <property type="protein sequence ID" value="CAC5369939.1"/>
    <property type="molecule type" value="Genomic_DNA"/>
</dbReference>